<evidence type="ECO:0000313" key="14">
    <source>
        <dbReference type="EMBL" id="GGO82650.1"/>
    </source>
</evidence>
<evidence type="ECO:0000256" key="3">
    <source>
        <dbReference type="ARBA" id="ARBA00022723"/>
    </source>
</evidence>
<dbReference type="Gene3D" id="3.40.1110.10">
    <property type="entry name" value="Calcium-transporting ATPase, cytoplasmic domain N"/>
    <property type="match status" value="2"/>
</dbReference>
<dbReference type="Pfam" id="PF00689">
    <property type="entry name" value="Cation_ATPase_C"/>
    <property type="match status" value="1"/>
</dbReference>
<dbReference type="Pfam" id="PF00122">
    <property type="entry name" value="E1-E2_ATPase"/>
    <property type="match status" value="1"/>
</dbReference>
<dbReference type="SFLD" id="SFLDG00002">
    <property type="entry name" value="C1.7:_P-type_atpase_like"/>
    <property type="match status" value="1"/>
</dbReference>
<dbReference type="GO" id="GO:0016887">
    <property type="term" value="F:ATP hydrolysis activity"/>
    <property type="evidence" value="ECO:0007669"/>
    <property type="project" value="InterPro"/>
</dbReference>
<evidence type="ECO:0000259" key="12">
    <source>
        <dbReference type="Pfam" id="PF00122"/>
    </source>
</evidence>
<dbReference type="GO" id="GO:0005524">
    <property type="term" value="F:ATP binding"/>
    <property type="evidence" value="ECO:0007669"/>
    <property type="project" value="UniProtKB-KW"/>
</dbReference>
<comment type="subcellular location">
    <subcellularLocation>
        <location evidence="1">Cell membrane</location>
        <topology evidence="1">Multi-pass membrane protein</topology>
    </subcellularLocation>
</comment>
<keyword evidence="15" id="KW-1185">Reference proteome</keyword>
<dbReference type="SFLD" id="SFLDS00003">
    <property type="entry name" value="Haloacid_Dehalogenase"/>
    <property type="match status" value="1"/>
</dbReference>
<dbReference type="EMBL" id="BMMS01000003">
    <property type="protein sequence ID" value="GGO82650.1"/>
    <property type="molecule type" value="Genomic_DNA"/>
</dbReference>
<dbReference type="PRINTS" id="PR00119">
    <property type="entry name" value="CATATPASE"/>
</dbReference>
<feature type="region of interest" description="Disordered" evidence="11">
    <location>
        <begin position="814"/>
        <end position="838"/>
    </location>
</feature>
<dbReference type="InterPro" id="IPR006068">
    <property type="entry name" value="ATPase_P-typ_cation-transptr_C"/>
</dbReference>
<dbReference type="Proteomes" id="UP000641932">
    <property type="component" value="Unassembled WGS sequence"/>
</dbReference>
<dbReference type="NCBIfam" id="TIGR01494">
    <property type="entry name" value="ATPase_P-type"/>
    <property type="match status" value="2"/>
</dbReference>
<feature type="region of interest" description="Disordered" evidence="11">
    <location>
        <begin position="1418"/>
        <end position="1437"/>
    </location>
</feature>
<evidence type="ECO:0000256" key="11">
    <source>
        <dbReference type="SAM" id="MobiDB-lite"/>
    </source>
</evidence>
<dbReference type="SUPFAM" id="SSF56784">
    <property type="entry name" value="HAD-like"/>
    <property type="match status" value="1"/>
</dbReference>
<dbReference type="PANTHER" id="PTHR24093:SF513">
    <property type="entry name" value="CATION-TRANSPORTING ATPASE I-RELATED"/>
    <property type="match status" value="1"/>
</dbReference>
<evidence type="ECO:0000256" key="5">
    <source>
        <dbReference type="ARBA" id="ARBA00022840"/>
    </source>
</evidence>
<dbReference type="Gene3D" id="1.20.1110.10">
    <property type="entry name" value="Calcium-transporting ATPase, transmembrane domain"/>
    <property type="match status" value="2"/>
</dbReference>
<dbReference type="GO" id="GO:0005388">
    <property type="term" value="F:P-type calcium transporter activity"/>
    <property type="evidence" value="ECO:0007669"/>
    <property type="project" value="TreeGrafter"/>
</dbReference>
<evidence type="ECO:0000256" key="9">
    <source>
        <dbReference type="ARBA" id="ARBA00023136"/>
    </source>
</evidence>
<keyword evidence="7" id="KW-1278">Translocase</keyword>
<proteinExistence type="predicted"/>
<dbReference type="InterPro" id="IPR023214">
    <property type="entry name" value="HAD_sf"/>
</dbReference>
<name>A0A918DUC1_9ACTN</name>
<comment type="catalytic activity">
    <reaction evidence="10">
        <text>ATP + H2O = ADP + phosphate + H(+)</text>
        <dbReference type="Rhea" id="RHEA:13065"/>
        <dbReference type="ChEBI" id="CHEBI:15377"/>
        <dbReference type="ChEBI" id="CHEBI:15378"/>
        <dbReference type="ChEBI" id="CHEBI:30616"/>
        <dbReference type="ChEBI" id="CHEBI:43474"/>
        <dbReference type="ChEBI" id="CHEBI:456216"/>
    </reaction>
</comment>
<dbReference type="InterPro" id="IPR018303">
    <property type="entry name" value="ATPase_P-typ_P_site"/>
</dbReference>
<accession>A0A918DUC1</accession>
<evidence type="ECO:0000313" key="15">
    <source>
        <dbReference type="Proteomes" id="UP000641932"/>
    </source>
</evidence>
<dbReference type="PANTHER" id="PTHR24093">
    <property type="entry name" value="CATION TRANSPORTING ATPASE"/>
    <property type="match status" value="1"/>
</dbReference>
<comment type="caution">
    <text evidence="14">The sequence shown here is derived from an EMBL/GenBank/DDBJ whole genome shotgun (WGS) entry which is preliminary data.</text>
</comment>
<dbReference type="InterPro" id="IPR023298">
    <property type="entry name" value="ATPase_P-typ_TM_dom_sf"/>
</dbReference>
<dbReference type="GO" id="GO:0046872">
    <property type="term" value="F:metal ion binding"/>
    <property type="evidence" value="ECO:0007669"/>
    <property type="project" value="UniProtKB-KW"/>
</dbReference>
<dbReference type="Pfam" id="PF00702">
    <property type="entry name" value="Hydrolase"/>
    <property type="match status" value="1"/>
</dbReference>
<reference evidence="14" key="2">
    <citation type="submission" date="2020-09" db="EMBL/GenBank/DDBJ databases">
        <authorList>
            <person name="Sun Q."/>
            <person name="Zhou Y."/>
        </authorList>
    </citation>
    <scope>NUCLEOTIDE SEQUENCE</scope>
    <source>
        <strain evidence="14">CGMCC 4.7201</strain>
    </source>
</reference>
<feature type="domain" description="Cation-transporting P-type ATPase C-terminal" evidence="13">
    <location>
        <begin position="1391"/>
        <end position="1546"/>
    </location>
</feature>
<evidence type="ECO:0000256" key="1">
    <source>
        <dbReference type="ARBA" id="ARBA00004651"/>
    </source>
</evidence>
<evidence type="ECO:0000256" key="10">
    <source>
        <dbReference type="ARBA" id="ARBA00049360"/>
    </source>
</evidence>
<dbReference type="InterPro" id="IPR001757">
    <property type="entry name" value="P_typ_ATPase"/>
</dbReference>
<keyword evidence="3" id="KW-0479">Metal-binding</keyword>
<evidence type="ECO:0000256" key="7">
    <source>
        <dbReference type="ARBA" id="ARBA00022967"/>
    </source>
</evidence>
<dbReference type="Gene3D" id="2.70.150.10">
    <property type="entry name" value="Calcium-transporting ATPase, cytoplasmic transduction domain A"/>
    <property type="match status" value="1"/>
</dbReference>
<feature type="domain" description="P-type ATPase A" evidence="12">
    <location>
        <begin position="827"/>
        <end position="927"/>
    </location>
</feature>
<dbReference type="PRINTS" id="PR00120">
    <property type="entry name" value="HATPASE"/>
</dbReference>
<dbReference type="SUPFAM" id="SSF81653">
    <property type="entry name" value="Calcium ATPase, transduction domain A"/>
    <property type="match status" value="1"/>
</dbReference>
<keyword evidence="8" id="KW-1133">Transmembrane helix</keyword>
<evidence type="ECO:0000256" key="8">
    <source>
        <dbReference type="ARBA" id="ARBA00022989"/>
    </source>
</evidence>
<dbReference type="InterPro" id="IPR036412">
    <property type="entry name" value="HAD-like_sf"/>
</dbReference>
<keyword evidence="2" id="KW-0812">Transmembrane</keyword>
<evidence type="ECO:0000256" key="4">
    <source>
        <dbReference type="ARBA" id="ARBA00022741"/>
    </source>
</evidence>
<dbReference type="InterPro" id="IPR059000">
    <property type="entry name" value="ATPase_P-type_domA"/>
</dbReference>
<dbReference type="GO" id="GO:0005886">
    <property type="term" value="C:plasma membrane"/>
    <property type="evidence" value="ECO:0007669"/>
    <property type="project" value="UniProtKB-SubCell"/>
</dbReference>
<keyword evidence="6" id="KW-0460">Magnesium</keyword>
<keyword evidence="9" id="KW-0472">Membrane</keyword>
<sequence length="1570" mass="161397">MGLSMPGVNGTAASLGWPRLGRLLDTVAEQARGVADSPVDSAASALSGLLDAVVSVVDTARRAGEKAAEAVPRAWGDITDAVTETAGRRRRRRLWARAGRAHVEVRGLTGRGRRHRAVAQSLVESVRDIEGIHWAEVNAVLGQMVISFDEGQVDVDGLLEVVQAVEEAHGVDTEPFSAQAPWTPFDTVPATLAAVSLATDCVGIAVAAAWRYLPVPPLPRALRAPLVLAQTQPRARRILRERLGAPHADMLLALASAVVHAATAGAAAMGVDAVQRAMQLSEIRSAQEAWRQREGDLAADASQLPREAAKPVPRPAPFPAGPVETCADRTAAATLLGAAGVLAWTLSPARAAEALLATVPKAAELGREAFTCVLLRDLARRGAVPMRPDALRLLDRISAVVIVSTALCTPRPRVLSALATADLDDAEVWGVAHTLLADRDLSEFTGAGPWTAGGWRLKHARDTERPGQADDALVLDLFDERGRRQGRVRVGSVLDPLADALIGAARSGAERVLITENASTSVLRPLVDEVLPGGDALSRRIRRLQADGHGVLLVTDRDGDALRTADVGVAVLPRRASAPHHWFADLVCGPGLEQPWRLLSAIGPAHRVSAHSARMSTGASVLGALLTSRGDGRSAGERASSPVNAAAALALVSGVLTAHGVARAPLPPGRVRDAWHALGAREVLTMVRPPPDEARAPRSTEGAGRTRALRAVAAVAATAAESGWPPAAALAGPVRLAAAFVRAVREELRDPLTPVLAVGAAASAVVGSTADSLLVGGVMVGNALISGGQRLSAGRALSGLLLQEQLTARRVTWAPGPEADGDLTGLRAARPRSTPAQELRPGDIVALRTSDVVPADARLLVADDLEMDEASLTGESAPVAKDPRPTPGADLAERACMVYQGCTVLAGSGSAVVVATGADTEAGRAAEIAGPARAPVGIEGHLARLSKVVLPATGLGGGAVTLLALLRGQVLRTALASGVAIAVAAVPEGLPLVATVAQSAAARRLSRRSVLVRTPRVLEALGRVDTVCFDKTGTLTEGRLSVVRVASVHGPTALDSPFGRRLLRAAARSSPDTNGPGAKRMVHATDRAVVDAASRLAGDDGSWRATDELPFVESRGYAASFGTDSDGPYLAVKGAPEIVLEHCATALDPGGDRTLPLDPARRRKAETQVRRLADEGLRVLAVAEARRKSVETAGDTPLADLTLLGFVAIADTVRAGAEQTVAALAGSGVAVVMITGDHPATAAAIARDLGIQGADAVVTGTELETLTEKARIERVTGTTVFARVSPEQKVRIVRDLQRSGRVVAMVGDGINDAAAIRASDVGIGMAARGSTSARSASDLVLTEPDPRHILDALREGRALWGSVRDAVAILVGGNAGEVAFTVLGTALAGHAPLSTRQLLLVNLLTDMLPALAVAVAPARPPGSGQEPPAPGPGESPLRRDTARVLAVRGASTTVGALAAWQVGRMTGRGARAGTMGLAALVGTQLGQTLVAGRHSGAVVATSAASAAVLFALVQTPGVSHFFGCVPLGPVAWAVVLTSATGATLAAALAPPVLFPRTASPPPPEAEADGG</sequence>
<dbReference type="SUPFAM" id="SSF81665">
    <property type="entry name" value="Calcium ATPase, transmembrane domain M"/>
    <property type="match status" value="1"/>
</dbReference>
<dbReference type="InterPro" id="IPR008250">
    <property type="entry name" value="ATPase_P-typ_transduc_dom_A_sf"/>
</dbReference>
<keyword evidence="5" id="KW-0067">ATP-binding</keyword>
<dbReference type="PROSITE" id="PS00154">
    <property type="entry name" value="ATPASE_E1_E2"/>
    <property type="match status" value="1"/>
</dbReference>
<protein>
    <submittedName>
        <fullName evidence="14">Haloacid dehalogenase</fullName>
    </submittedName>
</protein>
<evidence type="ECO:0000256" key="6">
    <source>
        <dbReference type="ARBA" id="ARBA00022842"/>
    </source>
</evidence>
<reference evidence="14" key="1">
    <citation type="journal article" date="2014" name="Int. J. Syst. Evol. Microbiol.">
        <title>Complete genome sequence of Corynebacterium casei LMG S-19264T (=DSM 44701T), isolated from a smear-ripened cheese.</title>
        <authorList>
            <consortium name="US DOE Joint Genome Institute (JGI-PGF)"/>
            <person name="Walter F."/>
            <person name="Albersmeier A."/>
            <person name="Kalinowski J."/>
            <person name="Ruckert C."/>
        </authorList>
    </citation>
    <scope>NUCLEOTIDE SEQUENCE</scope>
    <source>
        <strain evidence="14">CGMCC 4.7201</strain>
    </source>
</reference>
<evidence type="ECO:0000256" key="2">
    <source>
        <dbReference type="ARBA" id="ARBA00022692"/>
    </source>
</evidence>
<gene>
    <name evidence="14" type="primary">ctpI</name>
    <name evidence="14" type="ORF">GCM10012280_09750</name>
</gene>
<dbReference type="SFLD" id="SFLDF00027">
    <property type="entry name" value="p-type_atpase"/>
    <property type="match status" value="1"/>
</dbReference>
<evidence type="ECO:0000259" key="13">
    <source>
        <dbReference type="Pfam" id="PF00689"/>
    </source>
</evidence>
<dbReference type="InterPro" id="IPR044492">
    <property type="entry name" value="P_typ_ATPase_HD_dom"/>
</dbReference>
<dbReference type="InterPro" id="IPR023299">
    <property type="entry name" value="ATPase_P-typ_cyto_dom_N"/>
</dbReference>
<dbReference type="Gene3D" id="3.40.50.1000">
    <property type="entry name" value="HAD superfamily/HAD-like"/>
    <property type="match status" value="2"/>
</dbReference>
<keyword evidence="4" id="KW-0547">Nucleotide-binding</keyword>
<organism evidence="14 15">
    <name type="scientific">Wenjunlia tyrosinilytica</name>
    <dbReference type="NCBI Taxonomy" id="1544741"/>
    <lineage>
        <taxon>Bacteria</taxon>
        <taxon>Bacillati</taxon>
        <taxon>Actinomycetota</taxon>
        <taxon>Actinomycetes</taxon>
        <taxon>Kitasatosporales</taxon>
        <taxon>Streptomycetaceae</taxon>
        <taxon>Wenjunlia</taxon>
    </lineage>
</organism>
<dbReference type="RefSeq" id="WP_189130251.1">
    <property type="nucleotide sequence ID" value="NZ_BMMS01000003.1"/>
</dbReference>